<keyword evidence="1" id="KW-0812">Transmembrane</keyword>
<feature type="transmembrane region" description="Helical" evidence="1">
    <location>
        <begin position="23"/>
        <end position="43"/>
    </location>
</feature>
<evidence type="ECO:0000313" key="2">
    <source>
        <dbReference type="EMBL" id="EDP20856.1"/>
    </source>
</evidence>
<reference evidence="2 3" key="1">
    <citation type="submission" date="2007-09" db="EMBL/GenBank/DDBJ databases">
        <title>Draft genome sequence of Faecalibacterium prausnitzii M21/2.</title>
        <authorList>
            <person name="Sudarsanam P."/>
            <person name="Ley R."/>
            <person name="Guruge J."/>
            <person name="Turnbaugh P.J."/>
            <person name="Mahowald M."/>
            <person name="Liep D."/>
            <person name="Gordon J."/>
        </authorList>
    </citation>
    <scope>NUCLEOTIDE SEQUENCE [LARGE SCALE GENOMIC DNA]</scope>
    <source>
        <strain evidence="2 3">M21/2</strain>
    </source>
</reference>
<reference evidence="2 3" key="2">
    <citation type="submission" date="2007-09" db="EMBL/GenBank/DDBJ databases">
        <authorList>
            <person name="Fulton L."/>
            <person name="Clifton S."/>
            <person name="Fulton B."/>
            <person name="Xu J."/>
            <person name="Minx P."/>
            <person name="Pepin K.H."/>
            <person name="Johnson M."/>
            <person name="Thiruvilangam P."/>
            <person name="Bhonagiri V."/>
            <person name="Nash W.E."/>
            <person name="Mardis E.R."/>
            <person name="Wilson R.K."/>
        </authorList>
    </citation>
    <scope>NUCLEOTIDE SEQUENCE [LARGE SCALE GENOMIC DNA]</scope>
    <source>
        <strain evidence="2 3">M21/2</strain>
    </source>
</reference>
<accession>A8SDC7</accession>
<gene>
    <name evidence="2" type="ORF">FAEPRAM212_02182</name>
</gene>
<sequence>MAFQCSKLIDAFFRAGFLADKQIFGGAVSFCVPDFGVALILSFGKVGVMEFVVELFDFFKGVSQTIHIFGLQGRTDAVVAIPIDVLLDTFRVDMLAVGNFKTAVIVLWVISAVLSGAAIVSGQFQRPSLLSGVTQRAPCAG</sequence>
<dbReference type="HOGENOM" id="CLU_1822467_0_0_9"/>
<comment type="caution">
    <text evidence="2">The sequence shown here is derived from an EMBL/GenBank/DDBJ whole genome shotgun (WGS) entry which is preliminary data.</text>
</comment>
<name>A8SDC7_9FIRM</name>
<keyword evidence="1" id="KW-0472">Membrane</keyword>
<dbReference type="Proteomes" id="UP000005945">
    <property type="component" value="Unassembled WGS sequence"/>
</dbReference>
<dbReference type="AlphaFoldDB" id="A8SDC7"/>
<protein>
    <submittedName>
        <fullName evidence="2">Uncharacterized protein</fullName>
    </submittedName>
</protein>
<dbReference type="EMBL" id="ABED02000028">
    <property type="protein sequence ID" value="EDP20856.1"/>
    <property type="molecule type" value="Genomic_DNA"/>
</dbReference>
<proteinExistence type="predicted"/>
<keyword evidence="1" id="KW-1133">Transmembrane helix</keyword>
<feature type="transmembrane region" description="Helical" evidence="1">
    <location>
        <begin position="100"/>
        <end position="120"/>
    </location>
</feature>
<evidence type="ECO:0000313" key="3">
    <source>
        <dbReference type="Proteomes" id="UP000005945"/>
    </source>
</evidence>
<organism evidence="2 3">
    <name type="scientific">Faecalibacterium prausnitzii M21/2</name>
    <dbReference type="NCBI Taxonomy" id="411485"/>
    <lineage>
        <taxon>Bacteria</taxon>
        <taxon>Bacillati</taxon>
        <taxon>Bacillota</taxon>
        <taxon>Clostridia</taxon>
        <taxon>Eubacteriales</taxon>
        <taxon>Oscillospiraceae</taxon>
        <taxon>Faecalibacterium</taxon>
    </lineage>
</organism>
<evidence type="ECO:0000256" key="1">
    <source>
        <dbReference type="SAM" id="Phobius"/>
    </source>
</evidence>